<dbReference type="SUPFAM" id="SSF52172">
    <property type="entry name" value="CheY-like"/>
    <property type="match status" value="1"/>
</dbReference>
<keyword evidence="4 10" id="KW-0597">Phosphoprotein</keyword>
<dbReference type="InterPro" id="IPR018060">
    <property type="entry name" value="HTH_AraC"/>
</dbReference>
<dbReference type="PRINTS" id="PR00032">
    <property type="entry name" value="HTHARAC"/>
</dbReference>
<dbReference type="PROSITE" id="PS00041">
    <property type="entry name" value="HTH_ARAC_FAMILY_1"/>
    <property type="match status" value="1"/>
</dbReference>
<dbReference type="Gene3D" id="1.10.10.60">
    <property type="entry name" value="Homeodomain-like"/>
    <property type="match status" value="2"/>
</dbReference>
<feature type="domain" description="HTH araC/xylS-type" evidence="11">
    <location>
        <begin position="435"/>
        <end position="534"/>
    </location>
</feature>
<dbReference type="Pfam" id="PF12833">
    <property type="entry name" value="HTH_18"/>
    <property type="match status" value="1"/>
</dbReference>
<dbReference type="SUPFAM" id="SSF46689">
    <property type="entry name" value="Homeodomain-like"/>
    <property type="match status" value="1"/>
</dbReference>
<name>A0A4U8QCW0_9FIRM</name>
<comment type="function">
    <text evidence="9">May play the central regulatory role in sporulation. It may be an element of the effector pathway responsible for the activation of sporulation genes in response to nutritional stress. Spo0A may act in concert with spo0H (a sigma factor) to control the expression of some genes that are critical to the sporulation process.</text>
</comment>
<dbReference type="InterPro" id="IPR009057">
    <property type="entry name" value="Homeodomain-like_sf"/>
</dbReference>
<comment type="caution">
    <text evidence="13">The sequence shown here is derived from an EMBL/GenBank/DDBJ whole genome shotgun (WGS) entry which is preliminary data.</text>
</comment>
<dbReference type="InterPro" id="IPR020449">
    <property type="entry name" value="Tscrpt_reg_AraC-type_HTH"/>
</dbReference>
<feature type="modified residue" description="4-aspartylphosphate" evidence="10">
    <location>
        <position position="54"/>
    </location>
</feature>
<dbReference type="PROSITE" id="PS01124">
    <property type="entry name" value="HTH_ARAC_FAMILY_2"/>
    <property type="match status" value="1"/>
</dbReference>
<dbReference type="GO" id="GO:0005737">
    <property type="term" value="C:cytoplasm"/>
    <property type="evidence" value="ECO:0007669"/>
    <property type="project" value="UniProtKB-SubCell"/>
</dbReference>
<evidence type="ECO:0000256" key="5">
    <source>
        <dbReference type="ARBA" id="ARBA00023012"/>
    </source>
</evidence>
<gene>
    <name evidence="13" type="ORF">DSM106044_00146</name>
</gene>
<dbReference type="AlphaFoldDB" id="A0A4U8QCW0"/>
<evidence type="ECO:0000256" key="1">
    <source>
        <dbReference type="ARBA" id="ARBA00004496"/>
    </source>
</evidence>
<dbReference type="Proteomes" id="UP000306509">
    <property type="component" value="Unassembled WGS sequence"/>
</dbReference>
<evidence type="ECO:0000256" key="6">
    <source>
        <dbReference type="ARBA" id="ARBA00023015"/>
    </source>
</evidence>
<dbReference type="GO" id="GO:0043565">
    <property type="term" value="F:sequence-specific DNA binding"/>
    <property type="evidence" value="ECO:0007669"/>
    <property type="project" value="InterPro"/>
</dbReference>
<dbReference type="SMART" id="SM00448">
    <property type="entry name" value="REC"/>
    <property type="match status" value="1"/>
</dbReference>
<evidence type="ECO:0000256" key="4">
    <source>
        <dbReference type="ARBA" id="ARBA00022553"/>
    </source>
</evidence>
<keyword evidence="14" id="KW-1185">Reference proteome</keyword>
<dbReference type="SMART" id="SM00342">
    <property type="entry name" value="HTH_ARAC"/>
    <property type="match status" value="1"/>
</dbReference>
<proteinExistence type="predicted"/>
<keyword evidence="6" id="KW-0805">Transcription regulation</keyword>
<dbReference type="InterPro" id="IPR011006">
    <property type="entry name" value="CheY-like_superfamily"/>
</dbReference>
<dbReference type="PANTHER" id="PTHR42713:SF3">
    <property type="entry name" value="TRANSCRIPTIONAL REGULATORY PROTEIN HPTR"/>
    <property type="match status" value="1"/>
</dbReference>
<dbReference type="PROSITE" id="PS50110">
    <property type="entry name" value="RESPONSE_REGULATORY"/>
    <property type="match status" value="1"/>
</dbReference>
<dbReference type="Pfam" id="PF00072">
    <property type="entry name" value="Response_reg"/>
    <property type="match status" value="1"/>
</dbReference>
<sequence length="542" mass="63370">MKLLLVDDENHVREGILSMIDWKTAHVDKIEQAKNGKVGFELAMEFEPDIILTDVRMPKMDGIEMAFAIREHLPHCSIIFMSGYSDKEYLKSAIQLSAINYVEKPIELEELFQAIRDAVHVQEERKNWEQKKAEMDGKLEVSMAALRNQLVLDLTKKSFQNGKRTSDIKMAYPGICPDHAFITIIVDLVGIKNEGSFKTGNHFIQEEQSIQTNVKLFLESKFTEKGMQALIGIKDEHLVLLHIDLGKEAESFLVRRTERTAMWIKELLDDLCYSFVSVGSRVEHLYKIYESYNNAAAAMLQSFYYETGRIIYYEDRRNEEFVLSEEYLVQFKDIIKYGTFESAVEFIQSILLRLREHPHKFIFSVKEFFFRMLIQVSDTACQKEIAQFMEQPRGIIRETVWEYRFLSQLEAYMIEQLELYYHNVNEDGGKQAVSEKVKYIVSCNYSEPDLSLSTIAQKLSLTSSYLCILFKKECNMTLTAYIIDYRMTRAKKLLAEESRRIKDIALMTGYIDCNYFIKVFKKYTGETPAEFRKRIHRQETEV</sequence>
<feature type="domain" description="Response regulatory" evidence="12">
    <location>
        <begin position="2"/>
        <end position="119"/>
    </location>
</feature>
<evidence type="ECO:0000256" key="2">
    <source>
        <dbReference type="ARBA" id="ARBA00018672"/>
    </source>
</evidence>
<dbReference type="EMBL" id="QGQD01000004">
    <property type="protein sequence ID" value="TLD02917.1"/>
    <property type="molecule type" value="Genomic_DNA"/>
</dbReference>
<reference evidence="13 14" key="1">
    <citation type="journal article" date="2019" name="Anaerobe">
        <title>Detection of Robinsoniella peoriensis in multiple bone samples of a trauma patient.</title>
        <authorList>
            <person name="Schrottner P."/>
            <person name="Hartwich K."/>
            <person name="Bunk B."/>
            <person name="Schober I."/>
            <person name="Helbig S."/>
            <person name="Rudolph W.W."/>
            <person name="Gunzer F."/>
        </authorList>
    </citation>
    <scope>NUCLEOTIDE SEQUENCE [LARGE SCALE GENOMIC DNA]</scope>
    <source>
        <strain evidence="13 14">DSM 106044</strain>
    </source>
</reference>
<evidence type="ECO:0000259" key="11">
    <source>
        <dbReference type="PROSITE" id="PS01124"/>
    </source>
</evidence>
<dbReference type="GO" id="GO:0003700">
    <property type="term" value="F:DNA-binding transcription factor activity"/>
    <property type="evidence" value="ECO:0007669"/>
    <property type="project" value="InterPro"/>
</dbReference>
<keyword evidence="7" id="KW-0238">DNA-binding</keyword>
<keyword evidence="8" id="KW-0804">Transcription</keyword>
<dbReference type="STRING" id="180332.GCA_000797495_02169"/>
<evidence type="ECO:0000256" key="3">
    <source>
        <dbReference type="ARBA" id="ARBA00022490"/>
    </source>
</evidence>
<dbReference type="CDD" id="cd17536">
    <property type="entry name" value="REC_YesN-like"/>
    <property type="match status" value="1"/>
</dbReference>
<evidence type="ECO:0000256" key="8">
    <source>
        <dbReference type="ARBA" id="ARBA00023163"/>
    </source>
</evidence>
<evidence type="ECO:0000256" key="7">
    <source>
        <dbReference type="ARBA" id="ARBA00023125"/>
    </source>
</evidence>
<accession>A0A4U8QCW0</accession>
<dbReference type="Gene3D" id="3.40.50.2300">
    <property type="match status" value="1"/>
</dbReference>
<keyword evidence="3" id="KW-0963">Cytoplasm</keyword>
<dbReference type="GO" id="GO:0000160">
    <property type="term" value="P:phosphorelay signal transduction system"/>
    <property type="evidence" value="ECO:0007669"/>
    <property type="project" value="UniProtKB-KW"/>
</dbReference>
<evidence type="ECO:0000256" key="10">
    <source>
        <dbReference type="PROSITE-ProRule" id="PRU00169"/>
    </source>
</evidence>
<organism evidence="13 14">
    <name type="scientific">Robinsoniella peoriensis</name>
    <dbReference type="NCBI Taxonomy" id="180332"/>
    <lineage>
        <taxon>Bacteria</taxon>
        <taxon>Bacillati</taxon>
        <taxon>Bacillota</taxon>
        <taxon>Clostridia</taxon>
        <taxon>Lachnospirales</taxon>
        <taxon>Lachnospiraceae</taxon>
        <taxon>Robinsoniella</taxon>
    </lineage>
</organism>
<keyword evidence="5" id="KW-0902">Two-component regulatory system</keyword>
<evidence type="ECO:0000259" key="12">
    <source>
        <dbReference type="PROSITE" id="PS50110"/>
    </source>
</evidence>
<evidence type="ECO:0000256" key="9">
    <source>
        <dbReference type="ARBA" id="ARBA00024867"/>
    </source>
</evidence>
<protein>
    <recommendedName>
        <fullName evidence="2">Stage 0 sporulation protein A homolog</fullName>
    </recommendedName>
</protein>
<dbReference type="InterPro" id="IPR018062">
    <property type="entry name" value="HTH_AraC-typ_CS"/>
</dbReference>
<dbReference type="RefSeq" id="WP_161597255.1">
    <property type="nucleotide sequence ID" value="NZ_QGQD01000004.1"/>
</dbReference>
<comment type="subcellular location">
    <subcellularLocation>
        <location evidence="1">Cytoplasm</location>
    </subcellularLocation>
</comment>
<evidence type="ECO:0000313" key="13">
    <source>
        <dbReference type="EMBL" id="TLD02917.1"/>
    </source>
</evidence>
<dbReference type="PANTHER" id="PTHR42713">
    <property type="entry name" value="HISTIDINE KINASE-RELATED"/>
    <property type="match status" value="1"/>
</dbReference>
<evidence type="ECO:0000313" key="14">
    <source>
        <dbReference type="Proteomes" id="UP000306509"/>
    </source>
</evidence>
<dbReference type="InterPro" id="IPR001789">
    <property type="entry name" value="Sig_transdc_resp-reg_receiver"/>
</dbReference>
<dbReference type="InterPro" id="IPR051552">
    <property type="entry name" value="HptR"/>
</dbReference>